<dbReference type="InterPro" id="IPR036590">
    <property type="entry name" value="SRAP-like"/>
</dbReference>
<accession>A0AAJ4MPE6</accession>
<evidence type="ECO:0000313" key="2">
    <source>
        <dbReference type="Proteomes" id="UP000662821"/>
    </source>
</evidence>
<dbReference type="Proteomes" id="UP000662821">
    <property type="component" value="Chromosome"/>
</dbReference>
<dbReference type="InterPro" id="IPR003738">
    <property type="entry name" value="SRAP"/>
</dbReference>
<dbReference type="GO" id="GO:0106300">
    <property type="term" value="P:protein-DNA covalent cross-linking repair"/>
    <property type="evidence" value="ECO:0007669"/>
    <property type="project" value="InterPro"/>
</dbReference>
<dbReference type="SUPFAM" id="SSF143081">
    <property type="entry name" value="BB1717-like"/>
    <property type="match status" value="1"/>
</dbReference>
<reference evidence="1 2" key="1">
    <citation type="submission" date="2021-03" db="EMBL/GenBank/DDBJ databases">
        <title>Draft genome sequence of Janthinobacterium sp. strain PLB02 isolated from infected primmorphs (Lubomirskia baicalensis).</title>
        <authorList>
            <person name="Chernogor L.I."/>
            <person name="Belikov S.I."/>
            <person name="Petrushin I.S."/>
        </authorList>
    </citation>
    <scope>NUCLEOTIDE SEQUENCE [LARGE SCALE GENOMIC DNA]</scope>
    <source>
        <strain evidence="1 2">PLB02</strain>
    </source>
</reference>
<dbReference type="Gene3D" id="3.90.1680.10">
    <property type="entry name" value="SOS response associated peptidase-like"/>
    <property type="match status" value="1"/>
</dbReference>
<dbReference type="Pfam" id="PF02586">
    <property type="entry name" value="SRAP"/>
    <property type="match status" value="1"/>
</dbReference>
<gene>
    <name evidence="1" type="ORF">J3P46_17930</name>
</gene>
<proteinExistence type="predicted"/>
<dbReference type="EMBL" id="CP071520">
    <property type="protein sequence ID" value="QSX94599.1"/>
    <property type="molecule type" value="Genomic_DNA"/>
</dbReference>
<dbReference type="GO" id="GO:0003697">
    <property type="term" value="F:single-stranded DNA binding"/>
    <property type="evidence" value="ECO:0007669"/>
    <property type="project" value="InterPro"/>
</dbReference>
<sequence>MCVNYITVSRQISFDWFKTPLEVNDEWRDEVYKDRFAPFIVHDDQGNRKGLVGSYGFVPQRHRPFKKLTPEEKAKFDTKVAKALAQGKPTPEPPRIRMDTMNARAEEVGSKLNYKRFWLQQQLCIVPALRVFEPNWETGLHERWAIELAGAEPIGLPGMWRTWEEKDGTITHSFTHFTLNADDHPLLKRFHRPGEEKRGVAILRPEYYDDWLSSTNPEFARVLIELRSATELHAFAAPKVALDDDVEDAQGPALTTQVALQACLF</sequence>
<protein>
    <submittedName>
        <fullName evidence="1">SOS response-associated peptidase family protein</fullName>
    </submittedName>
</protein>
<organism evidence="1 2">
    <name type="scientific">Janthinobacterium lividum</name>
    <dbReference type="NCBI Taxonomy" id="29581"/>
    <lineage>
        <taxon>Bacteria</taxon>
        <taxon>Pseudomonadati</taxon>
        <taxon>Pseudomonadota</taxon>
        <taxon>Betaproteobacteria</taxon>
        <taxon>Burkholderiales</taxon>
        <taxon>Oxalobacteraceae</taxon>
        <taxon>Janthinobacterium</taxon>
    </lineage>
</organism>
<name>A0AAJ4MPE6_9BURK</name>
<evidence type="ECO:0000313" key="1">
    <source>
        <dbReference type="EMBL" id="QSX94599.1"/>
    </source>
</evidence>
<dbReference type="RefSeq" id="WP_191909707.1">
    <property type="nucleotide sequence ID" value="NZ_CP071520.1"/>
</dbReference>
<dbReference type="AlphaFoldDB" id="A0AAJ4MPE6"/>